<dbReference type="Gene3D" id="2.10.109.10">
    <property type="entry name" value="Umud Fragment, subunit A"/>
    <property type="match status" value="1"/>
</dbReference>
<dbReference type="InterPro" id="IPR036286">
    <property type="entry name" value="LexA/Signal_pep-like_sf"/>
</dbReference>
<evidence type="ECO:0000256" key="4">
    <source>
        <dbReference type="ARBA" id="ARBA00022801"/>
    </source>
</evidence>
<evidence type="ECO:0000256" key="2">
    <source>
        <dbReference type="ARBA" id="ARBA00009370"/>
    </source>
</evidence>
<name>A0A6J6PYL1_9ZZZZ</name>
<keyword evidence="4" id="KW-0378">Hydrolase</keyword>
<comment type="catalytic activity">
    <reaction evidence="1">
        <text>Cleavage of hydrophobic, N-terminal signal or leader sequences from secreted and periplasmic proteins.</text>
        <dbReference type="EC" id="3.4.21.89"/>
    </reaction>
</comment>
<accession>A0A6J6PYL1</accession>
<keyword evidence="5" id="KW-0472">Membrane</keyword>
<proteinExistence type="inferred from homology"/>
<evidence type="ECO:0000313" key="9">
    <source>
        <dbReference type="EMBL" id="CAB4703859.1"/>
    </source>
</evidence>
<protein>
    <recommendedName>
        <fullName evidence="3">signal peptidase I</fullName>
        <ecNumber evidence="3">3.4.21.89</ecNumber>
    </recommendedName>
</protein>
<gene>
    <name evidence="7" type="ORF">UFOPK1854_00536</name>
    <name evidence="8" type="ORF">UFOPK2252_00151</name>
    <name evidence="9" type="ORF">UFOPK2592_00876</name>
    <name evidence="10" type="ORF">UFOPK3120_00718</name>
    <name evidence="11" type="ORF">UFOPK3935_00435</name>
</gene>
<dbReference type="AlphaFoldDB" id="A0A6J6PYL1"/>
<dbReference type="EC" id="3.4.21.89" evidence="3"/>
<dbReference type="PANTHER" id="PTHR43390:SF1">
    <property type="entry name" value="CHLOROPLAST PROCESSING PEPTIDASE"/>
    <property type="match status" value="1"/>
</dbReference>
<dbReference type="InterPro" id="IPR000223">
    <property type="entry name" value="Pept_S26A_signal_pept_1"/>
</dbReference>
<dbReference type="GO" id="GO:0009003">
    <property type="term" value="F:signal peptidase activity"/>
    <property type="evidence" value="ECO:0007669"/>
    <property type="project" value="UniProtKB-EC"/>
</dbReference>
<dbReference type="GO" id="GO:0004252">
    <property type="term" value="F:serine-type endopeptidase activity"/>
    <property type="evidence" value="ECO:0007669"/>
    <property type="project" value="InterPro"/>
</dbReference>
<dbReference type="GO" id="GO:0006465">
    <property type="term" value="P:signal peptide processing"/>
    <property type="evidence" value="ECO:0007669"/>
    <property type="project" value="InterPro"/>
</dbReference>
<dbReference type="PRINTS" id="PR00727">
    <property type="entry name" value="LEADERPTASE"/>
</dbReference>
<dbReference type="EMBL" id="CAEZWN010000006">
    <property type="protein sequence ID" value="CAB4648061.1"/>
    <property type="molecule type" value="Genomic_DNA"/>
</dbReference>
<evidence type="ECO:0000259" key="6">
    <source>
        <dbReference type="Pfam" id="PF10502"/>
    </source>
</evidence>
<dbReference type="SUPFAM" id="SSF51306">
    <property type="entry name" value="LexA/Signal peptidase"/>
    <property type="match status" value="1"/>
</dbReference>
<keyword evidence="5" id="KW-1133">Transmembrane helix</keyword>
<dbReference type="PROSITE" id="PS00761">
    <property type="entry name" value="SPASE_I_3"/>
    <property type="match status" value="1"/>
</dbReference>
<evidence type="ECO:0000256" key="3">
    <source>
        <dbReference type="ARBA" id="ARBA00013208"/>
    </source>
</evidence>
<dbReference type="Pfam" id="PF10502">
    <property type="entry name" value="Peptidase_S26"/>
    <property type="match status" value="1"/>
</dbReference>
<evidence type="ECO:0000256" key="1">
    <source>
        <dbReference type="ARBA" id="ARBA00000677"/>
    </source>
</evidence>
<dbReference type="CDD" id="cd06530">
    <property type="entry name" value="S26_SPase_I"/>
    <property type="match status" value="1"/>
</dbReference>
<feature type="domain" description="Peptidase S26" evidence="6">
    <location>
        <begin position="13"/>
        <end position="202"/>
    </location>
</feature>
<evidence type="ECO:0000313" key="10">
    <source>
        <dbReference type="EMBL" id="CAB4813049.1"/>
    </source>
</evidence>
<evidence type="ECO:0000313" key="7">
    <source>
        <dbReference type="EMBL" id="CAB4610301.1"/>
    </source>
</evidence>
<dbReference type="EMBL" id="CAFBOH010000035">
    <property type="protein sequence ID" value="CAB4976068.1"/>
    <property type="molecule type" value="Genomic_DNA"/>
</dbReference>
<dbReference type="GO" id="GO:0016020">
    <property type="term" value="C:membrane"/>
    <property type="evidence" value="ECO:0007669"/>
    <property type="project" value="InterPro"/>
</dbReference>
<sequence>MAKKGSLLRELPIIVGSALIVSIIVKTFFLHFFFIPSGSMENTLQIGDRIAVNKFGALFSEIKRGEVVVFADPDNWLGSAPEDSSKGITGQAKNALITLGVVPDPAKQFLIKRVIGVGGDTVICCDSSGKIQVNGKSVNEPYVYENNAPSDSKFNVTVPQGYIWVMGDHRGASADSRFHTDDVNKGMVPLTKVVGRAAFIVWPFNHLDFLDKGVELGKIAVKK</sequence>
<feature type="transmembrane region" description="Helical" evidence="5">
    <location>
        <begin position="12"/>
        <end position="34"/>
    </location>
</feature>
<dbReference type="InterPro" id="IPR019533">
    <property type="entry name" value="Peptidase_S26"/>
</dbReference>
<keyword evidence="5" id="KW-0812">Transmembrane</keyword>
<comment type="similarity">
    <text evidence="2">Belongs to the peptidase S26 family.</text>
</comment>
<dbReference type="EMBL" id="CAEZXU010000091">
    <property type="protein sequence ID" value="CAB4703859.1"/>
    <property type="molecule type" value="Genomic_DNA"/>
</dbReference>
<evidence type="ECO:0000313" key="11">
    <source>
        <dbReference type="EMBL" id="CAB4976068.1"/>
    </source>
</evidence>
<dbReference type="EMBL" id="CAFAAW010000084">
    <property type="protein sequence ID" value="CAB4813049.1"/>
    <property type="molecule type" value="Genomic_DNA"/>
</dbReference>
<dbReference type="PANTHER" id="PTHR43390">
    <property type="entry name" value="SIGNAL PEPTIDASE I"/>
    <property type="match status" value="1"/>
</dbReference>
<dbReference type="InterPro" id="IPR019758">
    <property type="entry name" value="Pept_S26A_signal_pept_1_CS"/>
</dbReference>
<dbReference type="EMBL" id="CAEZUT010000044">
    <property type="protein sequence ID" value="CAB4610301.1"/>
    <property type="molecule type" value="Genomic_DNA"/>
</dbReference>
<evidence type="ECO:0000256" key="5">
    <source>
        <dbReference type="SAM" id="Phobius"/>
    </source>
</evidence>
<evidence type="ECO:0000313" key="8">
    <source>
        <dbReference type="EMBL" id="CAB4648061.1"/>
    </source>
</evidence>
<dbReference type="NCBIfam" id="TIGR02227">
    <property type="entry name" value="sigpep_I_bact"/>
    <property type="match status" value="1"/>
</dbReference>
<reference evidence="9" key="1">
    <citation type="submission" date="2020-05" db="EMBL/GenBank/DDBJ databases">
        <authorList>
            <person name="Chiriac C."/>
            <person name="Salcher M."/>
            <person name="Ghai R."/>
            <person name="Kavagutti S V."/>
        </authorList>
    </citation>
    <scope>NUCLEOTIDE SEQUENCE</scope>
</reference>
<organism evidence="9">
    <name type="scientific">freshwater metagenome</name>
    <dbReference type="NCBI Taxonomy" id="449393"/>
    <lineage>
        <taxon>unclassified sequences</taxon>
        <taxon>metagenomes</taxon>
        <taxon>ecological metagenomes</taxon>
    </lineage>
</organism>